<dbReference type="InterPro" id="IPR005178">
    <property type="entry name" value="Ostalpha/TMEM184C"/>
</dbReference>
<feature type="transmembrane region" description="Helical" evidence="5">
    <location>
        <begin position="29"/>
        <end position="47"/>
    </location>
</feature>
<comment type="subcellular location">
    <subcellularLocation>
        <location evidence="1">Membrane</location>
        <topology evidence="1">Multi-pass membrane protein</topology>
    </subcellularLocation>
</comment>
<dbReference type="EMBL" id="JASBNA010000064">
    <property type="protein sequence ID" value="KAK7679017.1"/>
    <property type="molecule type" value="Genomic_DNA"/>
</dbReference>
<dbReference type="Pfam" id="PF03619">
    <property type="entry name" value="Solute_trans_a"/>
    <property type="match status" value="1"/>
</dbReference>
<evidence type="ECO:0000256" key="5">
    <source>
        <dbReference type="SAM" id="Phobius"/>
    </source>
</evidence>
<evidence type="ECO:0000256" key="3">
    <source>
        <dbReference type="ARBA" id="ARBA00022989"/>
    </source>
</evidence>
<keyword evidence="3 5" id="KW-1133">Transmembrane helix</keyword>
<dbReference type="Proteomes" id="UP001385951">
    <property type="component" value="Unassembled WGS sequence"/>
</dbReference>
<evidence type="ECO:0000313" key="6">
    <source>
        <dbReference type="EMBL" id="KAK7679017.1"/>
    </source>
</evidence>
<gene>
    <name evidence="6" type="ORF">QCA50_017961</name>
</gene>
<feature type="transmembrane region" description="Helical" evidence="5">
    <location>
        <begin position="68"/>
        <end position="86"/>
    </location>
</feature>
<reference evidence="6 7" key="1">
    <citation type="submission" date="2022-09" db="EMBL/GenBank/DDBJ databases">
        <authorList>
            <person name="Palmer J.M."/>
        </authorList>
    </citation>
    <scope>NUCLEOTIDE SEQUENCE [LARGE SCALE GENOMIC DNA]</scope>
    <source>
        <strain evidence="6 7">DSM 7382</strain>
    </source>
</reference>
<keyword evidence="4 5" id="KW-0472">Membrane</keyword>
<evidence type="ECO:0000313" key="7">
    <source>
        <dbReference type="Proteomes" id="UP001385951"/>
    </source>
</evidence>
<keyword evidence="2 5" id="KW-0812">Transmembrane</keyword>
<accession>A0AAW0FP06</accession>
<protein>
    <submittedName>
        <fullName evidence="6">Uncharacterized protein</fullName>
    </submittedName>
</protein>
<dbReference type="GO" id="GO:0016020">
    <property type="term" value="C:membrane"/>
    <property type="evidence" value="ECO:0007669"/>
    <property type="project" value="UniProtKB-SubCell"/>
</dbReference>
<evidence type="ECO:0000256" key="4">
    <source>
        <dbReference type="ARBA" id="ARBA00023136"/>
    </source>
</evidence>
<dbReference type="AlphaFoldDB" id="A0AAW0FP06"/>
<evidence type="ECO:0000256" key="1">
    <source>
        <dbReference type="ARBA" id="ARBA00004141"/>
    </source>
</evidence>
<sequence>MSCPSDNQVEIDQSTFFSPDGVDWDAHRIGWVIAGSCAAATVVISLISVLKHATHYTNKAEQRQILRILYMPPVYAVISFFSYRYFRSYTYYDLIETIYEASCNFRAFGESAC</sequence>
<proteinExistence type="predicted"/>
<name>A0AAW0FP06_9APHY</name>
<dbReference type="PANTHER" id="PTHR23423">
    <property type="entry name" value="ORGANIC SOLUTE TRANSPORTER-RELATED"/>
    <property type="match status" value="1"/>
</dbReference>
<comment type="caution">
    <text evidence="6">The sequence shown here is derived from an EMBL/GenBank/DDBJ whole genome shotgun (WGS) entry which is preliminary data.</text>
</comment>
<organism evidence="6 7">
    <name type="scientific">Cerrena zonata</name>
    <dbReference type="NCBI Taxonomy" id="2478898"/>
    <lineage>
        <taxon>Eukaryota</taxon>
        <taxon>Fungi</taxon>
        <taxon>Dikarya</taxon>
        <taxon>Basidiomycota</taxon>
        <taxon>Agaricomycotina</taxon>
        <taxon>Agaricomycetes</taxon>
        <taxon>Polyporales</taxon>
        <taxon>Cerrenaceae</taxon>
        <taxon>Cerrena</taxon>
    </lineage>
</organism>
<evidence type="ECO:0000256" key="2">
    <source>
        <dbReference type="ARBA" id="ARBA00022692"/>
    </source>
</evidence>
<keyword evidence="7" id="KW-1185">Reference proteome</keyword>